<evidence type="ECO:0000256" key="3">
    <source>
        <dbReference type="RuleBase" id="RU000363"/>
    </source>
</evidence>
<dbReference type="PANTHER" id="PTHR43391:SF91">
    <property type="entry name" value="OS04G0390700 PROTEIN"/>
    <property type="match status" value="1"/>
</dbReference>
<dbReference type="NCBIfam" id="NF006119">
    <property type="entry name" value="PRK08264.1-5"/>
    <property type="match status" value="1"/>
</dbReference>
<evidence type="ECO:0000256" key="2">
    <source>
        <dbReference type="ARBA" id="ARBA00023002"/>
    </source>
</evidence>
<dbReference type="InterPro" id="IPR002347">
    <property type="entry name" value="SDR_fam"/>
</dbReference>
<dbReference type="InterPro" id="IPR036291">
    <property type="entry name" value="NAD(P)-bd_dom_sf"/>
</dbReference>
<dbReference type="GO" id="GO:0005829">
    <property type="term" value="C:cytosol"/>
    <property type="evidence" value="ECO:0007669"/>
    <property type="project" value="TreeGrafter"/>
</dbReference>
<reference evidence="4" key="1">
    <citation type="journal article" date="2014" name="Int. J. Syst. Evol. Microbiol.">
        <title>Complete genome sequence of Corynebacterium casei LMG S-19264T (=DSM 44701T), isolated from a smear-ripened cheese.</title>
        <authorList>
            <consortium name="US DOE Joint Genome Institute (JGI-PGF)"/>
            <person name="Walter F."/>
            <person name="Albersmeier A."/>
            <person name="Kalinowski J."/>
            <person name="Ruckert C."/>
        </authorList>
    </citation>
    <scope>NUCLEOTIDE SEQUENCE</scope>
    <source>
        <strain evidence="4">JCM 3051</strain>
    </source>
</reference>
<evidence type="ECO:0000313" key="4">
    <source>
        <dbReference type="EMBL" id="GGM17849.1"/>
    </source>
</evidence>
<evidence type="ECO:0000313" key="5">
    <source>
        <dbReference type="Proteomes" id="UP000655589"/>
    </source>
</evidence>
<gene>
    <name evidence="4" type="ORF">GCM10010102_11940</name>
</gene>
<dbReference type="PROSITE" id="PS00061">
    <property type="entry name" value="ADH_SHORT"/>
    <property type="match status" value="1"/>
</dbReference>
<comment type="caution">
    <text evidence="4">The sequence shown here is derived from an EMBL/GenBank/DDBJ whole genome shotgun (WGS) entry which is preliminary data.</text>
</comment>
<dbReference type="AlphaFoldDB" id="A0A8H9GF95"/>
<proteinExistence type="inferred from homology"/>
<dbReference type="Pfam" id="PF00106">
    <property type="entry name" value="adh_short"/>
    <property type="match status" value="1"/>
</dbReference>
<name>A0A8H9GF95_9MICO</name>
<dbReference type="InterPro" id="IPR020904">
    <property type="entry name" value="Sc_DH/Rdtase_CS"/>
</dbReference>
<comment type="similarity">
    <text evidence="1 3">Belongs to the short-chain dehydrogenases/reductases (SDR) family.</text>
</comment>
<dbReference type="GO" id="GO:0016491">
    <property type="term" value="F:oxidoreductase activity"/>
    <property type="evidence" value="ECO:0007669"/>
    <property type="project" value="UniProtKB-KW"/>
</dbReference>
<dbReference type="PRINTS" id="PR00080">
    <property type="entry name" value="SDRFAMILY"/>
</dbReference>
<sequence>MEITQQVAFVTGAGRGLGKHFVAELQRRGVTKIYAAVRNPESIDVPGVVPVRLDVTDDATVTAAAELAQDVTLLVNNAGVSALAPFVKGDIDAIRHEMDVNFWGVLRTVRAFAPVLGANGGGAILNVLSQMAFRVFGIADSYSASKAAAWQLTNGVRLELAGQGTQLTALLMALVDTDMSAWAKPEDGWDLARPEDVVGAALDGVEAGVAEVYGDEMTRAWRARLGEPIESLYPEAFAHRA</sequence>
<accession>A0A8H9GF95</accession>
<dbReference type="EMBL" id="BMPT01000003">
    <property type="protein sequence ID" value="GGM17849.1"/>
    <property type="molecule type" value="Genomic_DNA"/>
</dbReference>
<organism evidence="4 5">
    <name type="scientific">Promicromonospora citrea</name>
    <dbReference type="NCBI Taxonomy" id="43677"/>
    <lineage>
        <taxon>Bacteria</taxon>
        <taxon>Bacillati</taxon>
        <taxon>Actinomycetota</taxon>
        <taxon>Actinomycetes</taxon>
        <taxon>Micrococcales</taxon>
        <taxon>Promicromonosporaceae</taxon>
        <taxon>Promicromonospora</taxon>
    </lineage>
</organism>
<dbReference type="RefSeq" id="WP_171106937.1">
    <property type="nucleotide sequence ID" value="NZ_BMPT01000003.1"/>
</dbReference>
<dbReference type="PRINTS" id="PR00081">
    <property type="entry name" value="GDHRDH"/>
</dbReference>
<keyword evidence="5" id="KW-1185">Reference proteome</keyword>
<protein>
    <submittedName>
        <fullName evidence="4">Short-chain dehydrogenase</fullName>
    </submittedName>
</protein>
<dbReference type="Gene3D" id="3.40.50.720">
    <property type="entry name" value="NAD(P)-binding Rossmann-like Domain"/>
    <property type="match status" value="1"/>
</dbReference>
<keyword evidence="2" id="KW-0560">Oxidoreductase</keyword>
<evidence type="ECO:0000256" key="1">
    <source>
        <dbReference type="ARBA" id="ARBA00006484"/>
    </source>
</evidence>
<dbReference type="Proteomes" id="UP000655589">
    <property type="component" value="Unassembled WGS sequence"/>
</dbReference>
<reference evidence="4" key="2">
    <citation type="submission" date="2020-09" db="EMBL/GenBank/DDBJ databases">
        <authorList>
            <person name="Sun Q."/>
            <person name="Ohkuma M."/>
        </authorList>
    </citation>
    <scope>NUCLEOTIDE SEQUENCE</scope>
    <source>
        <strain evidence="4">JCM 3051</strain>
    </source>
</reference>
<dbReference type="PANTHER" id="PTHR43391">
    <property type="entry name" value="RETINOL DEHYDROGENASE-RELATED"/>
    <property type="match status" value="1"/>
</dbReference>
<dbReference type="SUPFAM" id="SSF51735">
    <property type="entry name" value="NAD(P)-binding Rossmann-fold domains"/>
    <property type="match status" value="1"/>
</dbReference>